<dbReference type="PROSITE" id="PS50096">
    <property type="entry name" value="IQ"/>
    <property type="match status" value="1"/>
</dbReference>
<evidence type="ECO:0000256" key="1">
    <source>
        <dbReference type="SAM" id="Coils"/>
    </source>
</evidence>
<feature type="region of interest" description="Disordered" evidence="2">
    <location>
        <begin position="962"/>
        <end position="1113"/>
    </location>
</feature>
<dbReference type="PANTHER" id="PTHR13958:SF3">
    <property type="entry name" value="CAP-GLY DOMAIN-CONTAINING PROTEIN-RELATED"/>
    <property type="match status" value="1"/>
</dbReference>
<feature type="compositionally biased region" description="Low complexity" evidence="2">
    <location>
        <begin position="236"/>
        <end position="246"/>
    </location>
</feature>
<feature type="region of interest" description="Disordered" evidence="2">
    <location>
        <begin position="236"/>
        <end position="278"/>
    </location>
</feature>
<feature type="compositionally biased region" description="Basic and acidic residues" evidence="2">
    <location>
        <begin position="1098"/>
        <end position="1107"/>
    </location>
</feature>
<feature type="region of interest" description="Disordered" evidence="2">
    <location>
        <begin position="403"/>
        <end position="673"/>
    </location>
</feature>
<keyword evidence="1" id="KW-0175">Coiled coil</keyword>
<feature type="compositionally biased region" description="Basic and acidic residues" evidence="2">
    <location>
        <begin position="638"/>
        <end position="655"/>
    </location>
</feature>
<feature type="compositionally biased region" description="Basic and acidic residues" evidence="2">
    <location>
        <begin position="485"/>
        <end position="495"/>
    </location>
</feature>
<feature type="compositionally biased region" description="Basic and acidic residues" evidence="2">
    <location>
        <begin position="594"/>
        <end position="617"/>
    </location>
</feature>
<dbReference type="InterPro" id="IPR028750">
    <property type="entry name" value="CEP350/CC187"/>
</dbReference>
<feature type="region of interest" description="Disordered" evidence="2">
    <location>
        <begin position="1615"/>
        <end position="1651"/>
    </location>
</feature>
<feature type="region of interest" description="Disordered" evidence="2">
    <location>
        <begin position="1260"/>
        <end position="1382"/>
    </location>
</feature>
<feature type="compositionally biased region" description="Polar residues" evidence="2">
    <location>
        <begin position="656"/>
        <end position="667"/>
    </location>
</feature>
<dbReference type="Proteomes" id="UP001208570">
    <property type="component" value="Unassembled WGS sequence"/>
</dbReference>
<feature type="compositionally biased region" description="Polar residues" evidence="2">
    <location>
        <begin position="1711"/>
        <end position="1726"/>
    </location>
</feature>
<feature type="compositionally biased region" description="Basic and acidic residues" evidence="2">
    <location>
        <begin position="1672"/>
        <end position="1693"/>
    </location>
</feature>
<organism evidence="3 4">
    <name type="scientific">Paralvinella palmiformis</name>
    <dbReference type="NCBI Taxonomy" id="53620"/>
    <lineage>
        <taxon>Eukaryota</taxon>
        <taxon>Metazoa</taxon>
        <taxon>Spiralia</taxon>
        <taxon>Lophotrochozoa</taxon>
        <taxon>Annelida</taxon>
        <taxon>Polychaeta</taxon>
        <taxon>Sedentaria</taxon>
        <taxon>Canalipalpata</taxon>
        <taxon>Terebellida</taxon>
        <taxon>Terebelliformia</taxon>
        <taxon>Alvinellidae</taxon>
        <taxon>Paralvinella</taxon>
    </lineage>
</organism>
<sequence>MTSYEPRGRKVVDPKPVRPNYEARTKPISGLEKAWEEMKKAKSVLRRAEFNLREVDYPPASNISGTSVQIDKVPKFCIDEQPVKEQVIIDKHGRTSHLRAKLSEGKRKIVRSEDRYREEDFESNGLKSRKRSPLREPNAIEPSDGNPSHGYSSIQSKVLYNEDKTSLVDKNDQKYRKADHDYVFRRDHHFKDTTHNIDSSDAIRDANVKFLNDFSVGSSNGQYEPSHLTKVSVTVPSVPTSSSYTTGLGSKEPSVRNGYGERDRNANLDQVTKSDPGRRKLKEVLRMSDPNDDGLLKVRELIKKQKIAANGYEKDEDQTTKSQIPMHDLVPDVPQRTLHQPDEPVRGHKYDIYLDEPPPIPARKVVTGCRVPSYRGFSETETLYESSNRRGRMPECHRKISRPAAQPYLQPTAQPMMPKHHAQENRKGGDNKSEDCKKMTRVIAQKRPAKSEVITTHSWREGQKAIMKELGPQKMPKISTSPPTTDREIQKETHCSKHAKKQSTKEHSSNNEPGQMALSAEAQSVLADLHSSRSDEENGEDRGKGHHHRSSRRKRSETPEKDSSEKPQTKVRHYDSNEVRKYIAKQRADKKRKQQEEEEKRRKLEEARDKMLKELYKKQKARARASQPKSDSLQFRLDPADSKHKAAGESDKENFSGDSSGSSTITEMSGEKNPRFELKPAAAWQKQNINTEILLRKYLGSSATDSSHSEYSRSSTTKPRIGQLAPDAHLKAGEIVKQITEKSGLSVDDIVSKYAQQAEAIKSTYTKHVPDYCPRSDRIIAPTSDIVDVLLKKPVQSTTGVSAKLDRIQAIKNTASSLQTRLQLEAQRLASAVPLVADNWNKSKEDPEFVSRYQQITGHPDTSFDDNVPGVRNLHSLARRSENEGTKTLAATKIQAAFRGHNVRQSLAWRYPEHKMKLSVVPPYVPARGIKPSKPVPAWDQQTSDPYTFFSVYSRKKNIIHKPRIPTPPLSEDDDEEMRELTEPPPPPPVPIVPIPSKIRKPRARSPGSITSDTASSVEEDLQLSDEYDDHFTTSHKPSSYGEKSQKGKTSSERITKRSHGGDGLANRHDDGDDNNVDDDDDDDTLNRTLTESTSSETSKKTKDQSHSRSLVMSSKDTVISVVDKESDWSDVSSLTDESDSIFHSANGQTKPSYHKMNYRGNQWSPGVLHHRMAVELNYLEGMDESIQQLTHVEKTRGIALAQQETVSLAQVLKSHHQIHAIDLADLQLKAQHQTLEMSRQLQDIQAPRTMNATGVTNTILNSYPKHDHSTQYSLQQPPEYMRTNSQHSGTEDQVTSYSSESYDSSYTKSAKTSIEESKKSRDNGISVSSELRTAEDSSKSSTSTIKTGTISMASDLSGDKKSADSSIHTESSLKDDGELSKTESIAEEIGSEHDYTADFDTEEELECSLREMLPSEGQRKKIKRQTSKDLSLLCDESHFPGEDQGNVSSRRLSFEDDSFSRFNVDMVRQYLRDDEIRERHQHALLKLREQALVEKTKAELAWLEQQKKQIKSKGADDAYPRLKQKERGIIRRLKQEQAELKRLQDVQKAASRKRLLMLKESQEIVKMQKTAQHLKKAIRACQLDKHEKVYKWLVKQHLTSDQVREKLREPVKTDISLSELTNDVPTDDDTDAGSESQPTSPYKEKSDSEIAGSFHKLKLMKLDTKFMTQRERKLQQRREVANLEKQKSDKTKTNNTNDGYEMIEGADTLAPTTPRTPRSESIQESIHTEKMDKSRYSTIHEDISAVMTSCDMKSNYTSISEELSSNTPSTVKRSQYISIQERLSAAPSSVRTKSCLNSAADSSIRDE</sequence>
<feature type="region of interest" description="Disordered" evidence="2">
    <location>
        <begin position="1"/>
        <end position="24"/>
    </location>
</feature>
<dbReference type="EMBL" id="JAODUP010000059">
    <property type="protein sequence ID" value="KAK2164756.1"/>
    <property type="molecule type" value="Genomic_DNA"/>
</dbReference>
<feature type="compositionally biased region" description="Acidic residues" evidence="2">
    <location>
        <begin position="1072"/>
        <end position="1084"/>
    </location>
</feature>
<accession>A0AAD9NDZ1</accession>
<feature type="compositionally biased region" description="Basic and acidic residues" evidence="2">
    <location>
        <begin position="458"/>
        <end position="467"/>
    </location>
</feature>
<feature type="compositionally biased region" description="Basic and acidic residues" evidence="2">
    <location>
        <begin position="1314"/>
        <end position="1323"/>
    </location>
</feature>
<feature type="region of interest" description="Disordered" evidence="2">
    <location>
        <begin position="703"/>
        <end position="725"/>
    </location>
</feature>
<feature type="region of interest" description="Disordered" evidence="2">
    <location>
        <begin position="114"/>
        <end position="153"/>
    </location>
</feature>
<dbReference type="PANTHER" id="PTHR13958">
    <property type="entry name" value="CENTROSOME-ASSOCIATED PROTEIN 350"/>
    <property type="match status" value="1"/>
</dbReference>
<feature type="compositionally biased region" description="Acidic residues" evidence="2">
    <location>
        <begin position="1018"/>
        <end position="1029"/>
    </location>
</feature>
<dbReference type="GO" id="GO:0034453">
    <property type="term" value="P:microtubule anchoring"/>
    <property type="evidence" value="ECO:0007669"/>
    <property type="project" value="InterPro"/>
</dbReference>
<gene>
    <name evidence="3" type="ORF">LSH36_59g05018</name>
</gene>
<feature type="compositionally biased region" description="Basic and acidic residues" evidence="2">
    <location>
        <begin position="1372"/>
        <end position="1382"/>
    </location>
</feature>
<feature type="compositionally biased region" description="Basic and acidic residues" evidence="2">
    <location>
        <begin position="556"/>
        <end position="581"/>
    </location>
</feature>
<reference evidence="3" key="1">
    <citation type="journal article" date="2023" name="Mol. Biol. Evol.">
        <title>Third-Generation Sequencing Reveals the Adaptive Role of the Epigenome in Three Deep-Sea Polychaetes.</title>
        <authorList>
            <person name="Perez M."/>
            <person name="Aroh O."/>
            <person name="Sun Y."/>
            <person name="Lan Y."/>
            <person name="Juniper S.K."/>
            <person name="Young C.R."/>
            <person name="Angers B."/>
            <person name="Qian P.Y."/>
        </authorList>
    </citation>
    <scope>NUCLEOTIDE SEQUENCE</scope>
    <source>
        <strain evidence="3">P08H-3</strain>
    </source>
</reference>
<feature type="compositionally biased region" description="Basic residues" evidence="2">
    <location>
        <begin position="544"/>
        <end position="555"/>
    </location>
</feature>
<feature type="compositionally biased region" description="Polar residues" evidence="2">
    <location>
        <begin position="1616"/>
        <end position="1625"/>
    </location>
</feature>
<evidence type="ECO:0000313" key="3">
    <source>
        <dbReference type="EMBL" id="KAK2164756.1"/>
    </source>
</evidence>
<keyword evidence="4" id="KW-1185">Reference proteome</keyword>
<feature type="coiled-coil region" evidence="1">
    <location>
        <begin position="1494"/>
        <end position="1554"/>
    </location>
</feature>
<feature type="compositionally biased region" description="Basic and acidic residues" evidence="2">
    <location>
        <begin position="1044"/>
        <end position="1056"/>
    </location>
</feature>
<evidence type="ECO:0000256" key="2">
    <source>
        <dbReference type="SAM" id="MobiDB-lite"/>
    </source>
</evidence>
<name>A0AAD9NDZ1_9ANNE</name>
<feature type="compositionally biased region" description="Low complexity" evidence="2">
    <location>
        <begin position="1297"/>
        <end position="1310"/>
    </location>
</feature>
<feature type="compositionally biased region" description="Low complexity" evidence="2">
    <location>
        <begin position="1340"/>
        <end position="1352"/>
    </location>
</feature>
<proteinExistence type="predicted"/>
<dbReference type="GO" id="GO:0008017">
    <property type="term" value="F:microtubule binding"/>
    <property type="evidence" value="ECO:0007669"/>
    <property type="project" value="InterPro"/>
</dbReference>
<feature type="compositionally biased region" description="Pro residues" evidence="2">
    <location>
        <begin position="983"/>
        <end position="994"/>
    </location>
</feature>
<feature type="compositionally biased region" description="Polar residues" evidence="2">
    <location>
        <begin position="1008"/>
        <end position="1017"/>
    </location>
</feature>
<feature type="region of interest" description="Disordered" evidence="2">
    <location>
        <begin position="1672"/>
        <end position="1701"/>
    </location>
</feature>
<feature type="compositionally biased region" description="Polar residues" evidence="2">
    <location>
        <begin position="1271"/>
        <end position="1296"/>
    </location>
</feature>
<evidence type="ECO:0008006" key="5">
    <source>
        <dbReference type="Google" id="ProtNLM"/>
    </source>
</evidence>
<feature type="compositionally biased region" description="Basic and acidic residues" evidence="2">
    <location>
        <begin position="421"/>
        <end position="438"/>
    </location>
</feature>
<dbReference type="GO" id="GO:0005813">
    <property type="term" value="C:centrosome"/>
    <property type="evidence" value="ECO:0007669"/>
    <property type="project" value="InterPro"/>
</dbReference>
<feature type="compositionally biased region" description="Basic residues" evidence="2">
    <location>
        <begin position="582"/>
        <end position="593"/>
    </location>
</feature>
<comment type="caution">
    <text evidence="3">The sequence shown here is derived from an EMBL/GenBank/DDBJ whole genome shotgun (WGS) entry which is preliminary data.</text>
</comment>
<feature type="compositionally biased region" description="Polar residues" evidence="2">
    <location>
        <begin position="1787"/>
        <end position="1802"/>
    </location>
</feature>
<feature type="region of interest" description="Disordered" evidence="2">
    <location>
        <begin position="1784"/>
        <end position="1808"/>
    </location>
</feature>
<protein>
    <recommendedName>
        <fullName evidence="5">Centrosome-associated protein 350</fullName>
    </recommendedName>
</protein>
<evidence type="ECO:0000313" key="4">
    <source>
        <dbReference type="Proteomes" id="UP001208570"/>
    </source>
</evidence>
<feature type="region of interest" description="Disordered" evidence="2">
    <location>
        <begin position="1709"/>
        <end position="1728"/>
    </location>
</feature>
<feature type="compositionally biased region" description="Basic and acidic residues" evidence="2">
    <location>
        <begin position="530"/>
        <end position="543"/>
    </location>
</feature>